<protein>
    <submittedName>
        <fullName evidence="2">DUF2809 domain-containing protein</fullName>
    </submittedName>
</protein>
<organism evidence="2 3">
    <name type="scientific">Flavobacterium tibetense</name>
    <dbReference type="NCBI Taxonomy" id="2233533"/>
    <lineage>
        <taxon>Bacteria</taxon>
        <taxon>Pseudomonadati</taxon>
        <taxon>Bacteroidota</taxon>
        <taxon>Flavobacteriia</taxon>
        <taxon>Flavobacteriales</taxon>
        <taxon>Flavobacteriaceae</taxon>
        <taxon>Flavobacterium</taxon>
    </lineage>
</organism>
<gene>
    <name evidence="2" type="ORF">DPN68_11690</name>
</gene>
<keyword evidence="3" id="KW-1185">Reference proteome</keyword>
<dbReference type="Proteomes" id="UP000253319">
    <property type="component" value="Unassembled WGS sequence"/>
</dbReference>
<keyword evidence="1" id="KW-0812">Transmembrane</keyword>
<sequence length="127" mass="14936">MQSGRFQYFLLTIFIVFLGVGSRKINVFPLFIGDILYATMMYYGLRFVLIHWKLKTIFVLSISFCFLIEISQLFQFDWLISLRKTTFGKYVLGQGFLWSDLICYLIGTSFSYLIDSKFIKTQNLNSL</sequence>
<comment type="caution">
    <text evidence="2">The sequence shown here is derived from an EMBL/GenBank/DDBJ whole genome shotgun (WGS) entry which is preliminary data.</text>
</comment>
<feature type="transmembrane region" description="Helical" evidence="1">
    <location>
        <begin position="27"/>
        <end position="45"/>
    </location>
</feature>
<dbReference type="EMBL" id="QLST01000017">
    <property type="protein sequence ID" value="RBA27535.1"/>
    <property type="molecule type" value="Genomic_DNA"/>
</dbReference>
<dbReference type="AlphaFoldDB" id="A0A365NZ45"/>
<dbReference type="RefSeq" id="WP_113989829.1">
    <property type="nucleotide sequence ID" value="NZ_QLST01000017.1"/>
</dbReference>
<dbReference type="Pfam" id="PF10990">
    <property type="entry name" value="DUF2809"/>
    <property type="match status" value="1"/>
</dbReference>
<keyword evidence="1" id="KW-1133">Transmembrane helix</keyword>
<evidence type="ECO:0000256" key="1">
    <source>
        <dbReference type="SAM" id="Phobius"/>
    </source>
</evidence>
<feature type="transmembrane region" description="Helical" evidence="1">
    <location>
        <begin position="57"/>
        <end position="76"/>
    </location>
</feature>
<keyword evidence="1" id="KW-0472">Membrane</keyword>
<accession>A0A365NZ45</accession>
<evidence type="ECO:0000313" key="3">
    <source>
        <dbReference type="Proteomes" id="UP000253319"/>
    </source>
</evidence>
<name>A0A365NZ45_9FLAO</name>
<feature type="transmembrane region" description="Helical" evidence="1">
    <location>
        <begin position="96"/>
        <end position="114"/>
    </location>
</feature>
<dbReference type="InterPro" id="IPR021257">
    <property type="entry name" value="DUF2809"/>
</dbReference>
<proteinExistence type="predicted"/>
<reference evidence="2 3" key="1">
    <citation type="submission" date="2018-06" db="EMBL/GenBank/DDBJ databases">
        <title>Flavobacterium tibetense sp. nov., isolated from a wetland YonghuCo on Tibetan Plateau.</title>
        <authorList>
            <person name="Xing P."/>
            <person name="Phurbu D."/>
            <person name="Lu H."/>
        </authorList>
    </citation>
    <scope>NUCLEOTIDE SEQUENCE [LARGE SCALE GENOMIC DNA]</scope>
    <source>
        <strain evidence="2 3">YH5</strain>
    </source>
</reference>
<dbReference type="OrthoDB" id="5360192at2"/>
<feature type="transmembrane region" description="Helical" evidence="1">
    <location>
        <begin position="5"/>
        <end position="21"/>
    </location>
</feature>
<evidence type="ECO:0000313" key="2">
    <source>
        <dbReference type="EMBL" id="RBA27535.1"/>
    </source>
</evidence>